<feature type="transmembrane region" description="Helical" evidence="2">
    <location>
        <begin position="245"/>
        <end position="264"/>
    </location>
</feature>
<proteinExistence type="predicted"/>
<evidence type="ECO:0000256" key="1">
    <source>
        <dbReference type="SAM" id="MobiDB-lite"/>
    </source>
</evidence>
<comment type="caution">
    <text evidence="3">The sequence shown here is derived from an EMBL/GenBank/DDBJ whole genome shotgun (WGS) entry which is preliminary data.</text>
</comment>
<name>A0A8H7XXZ2_PSICU</name>
<keyword evidence="2" id="KW-0472">Membrane</keyword>
<feature type="transmembrane region" description="Helical" evidence="2">
    <location>
        <begin position="50"/>
        <end position="71"/>
    </location>
</feature>
<dbReference type="AlphaFoldDB" id="A0A8H7XXZ2"/>
<feature type="transmembrane region" description="Helical" evidence="2">
    <location>
        <begin position="12"/>
        <end position="38"/>
    </location>
</feature>
<organism evidence="3">
    <name type="scientific">Psilocybe cubensis</name>
    <name type="common">Psychedelic mushroom</name>
    <name type="synonym">Stropharia cubensis</name>
    <dbReference type="NCBI Taxonomy" id="181762"/>
    <lineage>
        <taxon>Eukaryota</taxon>
        <taxon>Fungi</taxon>
        <taxon>Dikarya</taxon>
        <taxon>Basidiomycota</taxon>
        <taxon>Agaricomycotina</taxon>
        <taxon>Agaricomycetes</taxon>
        <taxon>Agaricomycetidae</taxon>
        <taxon>Agaricales</taxon>
        <taxon>Agaricineae</taxon>
        <taxon>Strophariaceae</taxon>
        <taxon>Psilocybe</taxon>
    </lineage>
</organism>
<evidence type="ECO:0000256" key="2">
    <source>
        <dbReference type="SAM" id="Phobius"/>
    </source>
</evidence>
<feature type="transmembrane region" description="Helical" evidence="2">
    <location>
        <begin position="133"/>
        <end position="153"/>
    </location>
</feature>
<evidence type="ECO:0000313" key="3">
    <source>
        <dbReference type="EMBL" id="KAG5169826.1"/>
    </source>
</evidence>
<sequence>MPGQLSLVKTFLLAAWVEAIVYGFLCCIFGATMFVYFSPKYSRVGTKRDIHTTSMIMVSGVMFFMATFHLAMNGFRLIRGYADFRDADGGPVAYIGNLRRWDHILKDTIYATQENLGSAAAIYRTWTLWSYNWKIIVLPSIMLMINIVAGYIVCGTYSSVDPTATVFLPRLNTWIKIFYSMAVALNIITTGLMAWRIYSTHMKSANYNVGRGRLISILRILIESAALQLIVEIVLLALYCSDINAQYILLESVTSVVAITFNTITLRIKLDTYAEDHKYSQKSSGHQVQTIGSIPMKRIQVNINHETVDNNDDRSFNSHLGDREAAIGKA</sequence>
<dbReference type="OrthoDB" id="3346544at2759"/>
<keyword evidence="2" id="KW-1133">Transmembrane helix</keyword>
<accession>A0A8H7XXZ2</accession>
<keyword evidence="2" id="KW-0812">Transmembrane</keyword>
<feature type="transmembrane region" description="Helical" evidence="2">
    <location>
        <begin position="216"/>
        <end position="239"/>
    </location>
</feature>
<dbReference type="EMBL" id="JAFIQS010000004">
    <property type="protein sequence ID" value="KAG5169826.1"/>
    <property type="molecule type" value="Genomic_DNA"/>
</dbReference>
<feature type="region of interest" description="Disordered" evidence="1">
    <location>
        <begin position="308"/>
        <end position="330"/>
    </location>
</feature>
<gene>
    <name evidence="3" type="ORF">JR316_004207</name>
</gene>
<protein>
    <submittedName>
        <fullName evidence="3">Uncharacterized protein</fullName>
    </submittedName>
</protein>
<reference evidence="3" key="1">
    <citation type="submission" date="2021-02" db="EMBL/GenBank/DDBJ databases">
        <title>Psilocybe cubensis genome.</title>
        <authorList>
            <person name="Mckernan K.J."/>
            <person name="Crawford S."/>
            <person name="Trippe A."/>
            <person name="Kane L.T."/>
            <person name="Mclaughlin S."/>
        </authorList>
    </citation>
    <scope>NUCLEOTIDE SEQUENCE [LARGE SCALE GENOMIC DNA]</scope>
    <source>
        <strain evidence="3">MGC-MH-2018</strain>
    </source>
</reference>
<feature type="transmembrane region" description="Helical" evidence="2">
    <location>
        <begin position="173"/>
        <end position="195"/>
    </location>
</feature>